<gene>
    <name evidence="6" type="ordered locus">VIT_08s0007g06910</name>
</gene>
<dbReference type="KEGG" id="vvi:100262442"/>
<dbReference type="eggNOG" id="ENOG502RXST">
    <property type="taxonomic scope" value="Eukaryota"/>
</dbReference>
<dbReference type="HOGENOM" id="CLU_087111_2_1_1"/>
<evidence type="ECO:0000256" key="1">
    <source>
        <dbReference type="ARBA" id="ARBA00010746"/>
    </source>
</evidence>
<dbReference type="PANTHER" id="PTHR21495">
    <property type="entry name" value="NUCLEOPORIN-RELATED"/>
    <property type="match status" value="1"/>
</dbReference>
<feature type="region of interest" description="Disordered" evidence="5">
    <location>
        <begin position="24"/>
        <end position="52"/>
    </location>
</feature>
<feature type="compositionally biased region" description="Basic residues" evidence="5">
    <location>
        <begin position="24"/>
        <end position="33"/>
    </location>
</feature>
<dbReference type="AlphaFoldDB" id="F6HLG3"/>
<dbReference type="Gene3D" id="2.40.480.10">
    <property type="entry name" value="Allene oxide cyclase-like"/>
    <property type="match status" value="1"/>
</dbReference>
<comment type="subunit">
    <text evidence="2 4">Homodimer.</text>
</comment>
<keyword evidence="3 4" id="KW-0964">Secreted</keyword>
<protein>
    <recommendedName>
        <fullName evidence="4">Dirigent protein</fullName>
    </recommendedName>
</protein>
<dbReference type="Proteomes" id="UP000009183">
    <property type="component" value="Chromosome 8"/>
</dbReference>
<keyword evidence="4" id="KW-0052">Apoplast</keyword>
<dbReference type="Pfam" id="PF03018">
    <property type="entry name" value="Dirigent"/>
    <property type="match status" value="1"/>
</dbReference>
<dbReference type="OrthoDB" id="1864232at2759"/>
<comment type="function">
    <text evidence="4">Dirigent proteins impart stereoselectivity on the phenoxy radical-coupling reaction, yielding optically active lignans from two molecules of coniferyl alcohol in the biosynthesis of lignans, flavonolignans, and alkaloids and thus plays a central role in plant secondary metabolism.</text>
</comment>
<name>F6HLG3_VITVI</name>
<dbReference type="PaxDb" id="29760-VIT_08s0007g06910.t01"/>
<evidence type="ECO:0000313" key="7">
    <source>
        <dbReference type="Proteomes" id="UP000009183"/>
    </source>
</evidence>
<organism evidence="6 7">
    <name type="scientific">Vitis vinifera</name>
    <name type="common">Grape</name>
    <dbReference type="NCBI Taxonomy" id="29760"/>
    <lineage>
        <taxon>Eukaryota</taxon>
        <taxon>Viridiplantae</taxon>
        <taxon>Streptophyta</taxon>
        <taxon>Embryophyta</taxon>
        <taxon>Tracheophyta</taxon>
        <taxon>Spermatophyta</taxon>
        <taxon>Magnoliopsida</taxon>
        <taxon>eudicotyledons</taxon>
        <taxon>Gunneridae</taxon>
        <taxon>Pentapetalae</taxon>
        <taxon>rosids</taxon>
        <taxon>Vitales</taxon>
        <taxon>Vitaceae</taxon>
        <taxon>Viteae</taxon>
        <taxon>Vitis</taxon>
    </lineage>
</organism>
<dbReference type="EMBL" id="FN595991">
    <property type="protein sequence ID" value="CCB55224.1"/>
    <property type="molecule type" value="Genomic_DNA"/>
</dbReference>
<comment type="subcellular location">
    <subcellularLocation>
        <location evidence="4">Secreted</location>
        <location evidence="4">Extracellular space</location>
        <location evidence="4">Apoplast</location>
    </subcellularLocation>
</comment>
<comment type="similarity">
    <text evidence="1 4">Belongs to the plant dirigent protein family.</text>
</comment>
<sequence>MASSILSYLIQRSITDNVFAVGRKGKDKKKKERKRIEKKRERHLPPRSYGHHWPVATPSLGRAFRGKSHKFSEKLSPEKLGFKHEKLTHLNFFFHDIVTGQNPTAVRVAEAAMTNTSKTLFGSVMIIDDPLTEGPEMESKLVGRAQGMYASAGQNEPGLLMAMTFHFVEGKFNGSNLSFLGRNSVFSEVRELPIVGGSGLFRFARGYAEARTRTLDMKTGNAVVEYNVYVFHY</sequence>
<evidence type="ECO:0000256" key="2">
    <source>
        <dbReference type="ARBA" id="ARBA00011738"/>
    </source>
</evidence>
<dbReference type="GO" id="GO:0048046">
    <property type="term" value="C:apoplast"/>
    <property type="evidence" value="ECO:0007669"/>
    <property type="project" value="UniProtKB-SubCell"/>
</dbReference>
<dbReference type="FunCoup" id="F6HLG3">
    <property type="interactions" value="224"/>
</dbReference>
<reference evidence="7" key="1">
    <citation type="journal article" date="2007" name="Nature">
        <title>The grapevine genome sequence suggests ancestral hexaploidization in major angiosperm phyla.</title>
        <authorList>
            <consortium name="The French-Italian Public Consortium for Grapevine Genome Characterization."/>
            <person name="Jaillon O."/>
            <person name="Aury J.-M."/>
            <person name="Noel B."/>
            <person name="Policriti A."/>
            <person name="Clepet C."/>
            <person name="Casagrande A."/>
            <person name="Choisne N."/>
            <person name="Aubourg S."/>
            <person name="Vitulo N."/>
            <person name="Jubin C."/>
            <person name="Vezzi A."/>
            <person name="Legeai F."/>
            <person name="Hugueney P."/>
            <person name="Dasilva C."/>
            <person name="Horner D."/>
            <person name="Mica E."/>
            <person name="Jublot D."/>
            <person name="Poulain J."/>
            <person name="Bruyere C."/>
            <person name="Billault A."/>
            <person name="Segurens B."/>
            <person name="Gouyvenoux M."/>
            <person name="Ugarte E."/>
            <person name="Cattonaro F."/>
            <person name="Anthouard V."/>
            <person name="Vico V."/>
            <person name="Del Fabbro C."/>
            <person name="Alaux M."/>
            <person name="Di Gaspero G."/>
            <person name="Dumas V."/>
            <person name="Felice N."/>
            <person name="Paillard S."/>
            <person name="Juman I."/>
            <person name="Moroldo M."/>
            <person name="Scalabrin S."/>
            <person name="Canaguier A."/>
            <person name="Le Clainche I."/>
            <person name="Malacrida G."/>
            <person name="Durand E."/>
            <person name="Pesole G."/>
            <person name="Laucou V."/>
            <person name="Chatelet P."/>
            <person name="Merdinoglu D."/>
            <person name="Delledonne M."/>
            <person name="Pezzotti M."/>
            <person name="Lecharny A."/>
            <person name="Scarpelli C."/>
            <person name="Artiguenave F."/>
            <person name="Pe M.E."/>
            <person name="Valle G."/>
            <person name="Morgante M."/>
            <person name="Caboche M."/>
            <person name="Adam-Blondon A.-F."/>
            <person name="Weissenbach J."/>
            <person name="Quetier F."/>
            <person name="Wincker P."/>
        </authorList>
    </citation>
    <scope>NUCLEOTIDE SEQUENCE [LARGE SCALE GENOMIC DNA]</scope>
    <source>
        <strain evidence="7">cv. Pinot noir / PN40024</strain>
    </source>
</reference>
<accession>F6HLG3</accession>
<dbReference type="GO" id="GO:0009699">
    <property type="term" value="P:phenylpropanoid biosynthetic process"/>
    <property type="evidence" value="ECO:0007669"/>
    <property type="project" value="UniProtKB-ARBA"/>
</dbReference>
<dbReference type="InterPro" id="IPR044859">
    <property type="entry name" value="Allene_oxi_cyc_Dirigent"/>
</dbReference>
<keyword evidence="7" id="KW-1185">Reference proteome</keyword>
<evidence type="ECO:0000313" key="6">
    <source>
        <dbReference type="EMBL" id="CCB55224.1"/>
    </source>
</evidence>
<dbReference type="InterPro" id="IPR004265">
    <property type="entry name" value="Dirigent"/>
</dbReference>
<evidence type="ECO:0000256" key="5">
    <source>
        <dbReference type="SAM" id="MobiDB-lite"/>
    </source>
</evidence>
<dbReference type="InParanoid" id="F6HLG3"/>
<evidence type="ECO:0000256" key="3">
    <source>
        <dbReference type="ARBA" id="ARBA00022525"/>
    </source>
</evidence>
<proteinExistence type="inferred from homology"/>
<evidence type="ECO:0000256" key="4">
    <source>
        <dbReference type="RuleBase" id="RU363099"/>
    </source>
</evidence>